<evidence type="ECO:0000256" key="13">
    <source>
        <dbReference type="PIRSR" id="PIRSR006250-1"/>
    </source>
</evidence>
<evidence type="ECO:0000256" key="4">
    <source>
        <dbReference type="ARBA" id="ARBA00011218"/>
    </source>
</evidence>
<dbReference type="SUPFAM" id="SSF54675">
    <property type="entry name" value="Nicotinate/Quinolinate PRTase N-terminal domain-like"/>
    <property type="match status" value="1"/>
</dbReference>
<dbReference type="PANTHER" id="PTHR32179:SF3">
    <property type="entry name" value="NICOTINATE-NUCLEOTIDE PYROPHOSPHORYLASE [CARBOXYLATING]"/>
    <property type="match status" value="1"/>
</dbReference>
<evidence type="ECO:0000256" key="7">
    <source>
        <dbReference type="ARBA" id="ARBA00022676"/>
    </source>
</evidence>
<dbReference type="STRING" id="1524460.IX84_12755"/>
<feature type="binding site" evidence="13">
    <location>
        <position position="203"/>
    </location>
    <ligand>
        <name>substrate</name>
    </ligand>
</feature>
<keyword evidence="7 12" id="KW-0328">Glycosyltransferase</keyword>
<dbReference type="GO" id="GO:0004514">
    <property type="term" value="F:nicotinate-nucleotide diphosphorylase (carboxylating) activity"/>
    <property type="evidence" value="ECO:0007669"/>
    <property type="project" value="UniProtKB-EC"/>
</dbReference>
<comment type="subunit">
    <text evidence="4">Hexamer formed by 3 homodimers.</text>
</comment>
<feature type="binding site" evidence="13">
    <location>
        <begin position="136"/>
        <end position="138"/>
    </location>
    <ligand>
        <name>substrate</name>
    </ligand>
</feature>
<evidence type="ECO:0000256" key="10">
    <source>
        <dbReference type="ARBA" id="ARBA00047445"/>
    </source>
</evidence>
<name>A0A098S6H4_9BACT</name>
<evidence type="ECO:0000256" key="5">
    <source>
        <dbReference type="ARBA" id="ARBA00011944"/>
    </source>
</evidence>
<dbReference type="InterPro" id="IPR027277">
    <property type="entry name" value="NadC/ModD"/>
</dbReference>
<comment type="caution">
    <text evidence="16">The sequence shown here is derived from an EMBL/GenBank/DDBJ whole genome shotgun (WGS) entry which is preliminary data.</text>
</comment>
<organism evidence="16 17">
    <name type="scientific">Phaeodactylibacter xiamenensis</name>
    <dbReference type="NCBI Taxonomy" id="1524460"/>
    <lineage>
        <taxon>Bacteria</taxon>
        <taxon>Pseudomonadati</taxon>
        <taxon>Bacteroidota</taxon>
        <taxon>Saprospiria</taxon>
        <taxon>Saprospirales</taxon>
        <taxon>Haliscomenobacteraceae</taxon>
        <taxon>Phaeodactylibacter</taxon>
    </lineage>
</organism>
<evidence type="ECO:0000256" key="9">
    <source>
        <dbReference type="ARBA" id="ARBA00033102"/>
    </source>
</evidence>
<dbReference type="InterPro" id="IPR004393">
    <property type="entry name" value="NadC"/>
</dbReference>
<feature type="binding site" evidence="13">
    <location>
        <position position="170"/>
    </location>
    <ligand>
        <name>substrate</name>
    </ligand>
</feature>
<feature type="binding site" evidence="13">
    <location>
        <begin position="269"/>
        <end position="271"/>
    </location>
    <ligand>
        <name>substrate</name>
    </ligand>
</feature>
<evidence type="ECO:0000256" key="6">
    <source>
        <dbReference type="ARBA" id="ARBA00022642"/>
    </source>
</evidence>
<dbReference type="PIRSF" id="PIRSF006250">
    <property type="entry name" value="NadC_ModD"/>
    <property type="match status" value="1"/>
</dbReference>
<dbReference type="GO" id="GO:0005737">
    <property type="term" value="C:cytoplasm"/>
    <property type="evidence" value="ECO:0007669"/>
    <property type="project" value="TreeGrafter"/>
</dbReference>
<keyword evidence="8 12" id="KW-0808">Transferase</keyword>
<evidence type="ECO:0000256" key="12">
    <source>
        <dbReference type="PIRNR" id="PIRNR006250"/>
    </source>
</evidence>
<dbReference type="Gene3D" id="3.90.1170.20">
    <property type="entry name" value="Quinolinate phosphoribosyl transferase, N-terminal domain"/>
    <property type="match status" value="1"/>
</dbReference>
<evidence type="ECO:0000259" key="15">
    <source>
        <dbReference type="Pfam" id="PF02749"/>
    </source>
</evidence>
<keyword evidence="17" id="KW-1185">Reference proteome</keyword>
<dbReference type="InterPro" id="IPR036068">
    <property type="entry name" value="Nicotinate_pribotase-like_C"/>
</dbReference>
<dbReference type="FunFam" id="3.90.1170.20:FF:000001">
    <property type="entry name" value="Nicotinate-nucleotide diphosphorylase (Carboxylating)"/>
    <property type="match status" value="1"/>
</dbReference>
<evidence type="ECO:0000256" key="2">
    <source>
        <dbReference type="ARBA" id="ARBA00004893"/>
    </source>
</evidence>
<reference evidence="16 17" key="1">
    <citation type="journal article" date="2014" name="Int. J. Syst. Evol. Microbiol.">
        <title>Phaeodactylibacter xiamenensis gen. nov., sp. nov., a member of the family Saprospiraceae isolated from the marine alga Phaeodactylum tricornutum.</title>
        <authorList>
            <person name="Chen Z.Jr."/>
            <person name="Lei X."/>
            <person name="Lai Q."/>
            <person name="Li Y."/>
            <person name="Zhang B."/>
            <person name="Zhang J."/>
            <person name="Zhang H."/>
            <person name="Yang L."/>
            <person name="Zheng W."/>
            <person name="Tian Y."/>
            <person name="Yu Z."/>
            <person name="Xu H.Jr."/>
            <person name="Zheng T."/>
        </authorList>
    </citation>
    <scope>NUCLEOTIDE SEQUENCE [LARGE SCALE GENOMIC DNA]</scope>
    <source>
        <strain evidence="16 17">KD52</strain>
    </source>
</reference>
<dbReference type="Pfam" id="PF01729">
    <property type="entry name" value="QRPTase_C"/>
    <property type="match status" value="1"/>
</dbReference>
<comment type="catalytic activity">
    <reaction evidence="10">
        <text>nicotinate beta-D-ribonucleotide + CO2 + diphosphate = quinolinate + 5-phospho-alpha-D-ribose 1-diphosphate + 2 H(+)</text>
        <dbReference type="Rhea" id="RHEA:12733"/>
        <dbReference type="ChEBI" id="CHEBI:15378"/>
        <dbReference type="ChEBI" id="CHEBI:16526"/>
        <dbReference type="ChEBI" id="CHEBI:29959"/>
        <dbReference type="ChEBI" id="CHEBI:33019"/>
        <dbReference type="ChEBI" id="CHEBI:57502"/>
        <dbReference type="ChEBI" id="CHEBI:58017"/>
        <dbReference type="EC" id="2.4.2.19"/>
    </reaction>
</comment>
<keyword evidence="6" id="KW-0662">Pyridine nucleotide biosynthesis</keyword>
<comment type="pathway">
    <text evidence="2">Cofactor biosynthesis; NAD(+) biosynthesis; nicotinate D-ribonucleotide from quinolinate: step 1/1.</text>
</comment>
<protein>
    <recommendedName>
        <fullName evidence="11">Probable nicotinate-nucleotide pyrophosphorylase [carboxylating]</fullName>
        <ecNumber evidence="5">2.4.2.19</ecNumber>
    </recommendedName>
    <alternativeName>
        <fullName evidence="9">Quinolinate phosphoribosyltransferase [decarboxylating]</fullName>
    </alternativeName>
</protein>
<dbReference type="GO" id="GO:0034213">
    <property type="term" value="P:quinolinate catabolic process"/>
    <property type="evidence" value="ECO:0007669"/>
    <property type="project" value="TreeGrafter"/>
</dbReference>
<dbReference type="EC" id="2.4.2.19" evidence="5"/>
<dbReference type="PANTHER" id="PTHR32179">
    <property type="entry name" value="NICOTINATE-NUCLEOTIDE PYROPHOSPHORYLASE [CARBOXYLATING]"/>
    <property type="match status" value="1"/>
</dbReference>
<dbReference type="CDD" id="cd01572">
    <property type="entry name" value="QPRTase"/>
    <property type="match status" value="1"/>
</dbReference>
<feature type="binding site" evidence="13">
    <location>
        <position position="160"/>
    </location>
    <ligand>
        <name>substrate</name>
    </ligand>
</feature>
<dbReference type="SUPFAM" id="SSF51690">
    <property type="entry name" value="Nicotinate/Quinolinate PRTase C-terminal domain-like"/>
    <property type="match status" value="1"/>
</dbReference>
<evidence type="ECO:0000256" key="8">
    <source>
        <dbReference type="ARBA" id="ARBA00022679"/>
    </source>
</evidence>
<dbReference type="Proteomes" id="UP000029736">
    <property type="component" value="Unassembled WGS sequence"/>
</dbReference>
<feature type="binding site" evidence="13">
    <location>
        <begin position="248"/>
        <end position="250"/>
    </location>
    <ligand>
        <name>substrate</name>
    </ligand>
</feature>
<evidence type="ECO:0000256" key="3">
    <source>
        <dbReference type="ARBA" id="ARBA00009400"/>
    </source>
</evidence>
<dbReference type="InterPro" id="IPR037128">
    <property type="entry name" value="Quinolinate_PRibosylTase_N_sf"/>
</dbReference>
<proteinExistence type="inferred from homology"/>
<dbReference type="FunFam" id="3.20.20.70:FF:000030">
    <property type="entry name" value="Nicotinate-nucleotide pyrophosphorylase, carboxylating"/>
    <property type="match status" value="1"/>
</dbReference>
<dbReference type="EMBL" id="JPOS01000029">
    <property type="protein sequence ID" value="KGE87979.1"/>
    <property type="molecule type" value="Genomic_DNA"/>
</dbReference>
<feature type="binding site" evidence="13">
    <location>
        <position position="225"/>
    </location>
    <ligand>
        <name>substrate</name>
    </ligand>
</feature>
<dbReference type="Pfam" id="PF02749">
    <property type="entry name" value="QRPTase_N"/>
    <property type="match status" value="1"/>
</dbReference>
<evidence type="ECO:0000313" key="16">
    <source>
        <dbReference type="EMBL" id="KGE87979.1"/>
    </source>
</evidence>
<comment type="similarity">
    <text evidence="3 12">Belongs to the NadC/ModD family.</text>
</comment>
<dbReference type="Gene3D" id="3.20.20.70">
    <property type="entry name" value="Aldolase class I"/>
    <property type="match status" value="1"/>
</dbReference>
<dbReference type="InterPro" id="IPR013785">
    <property type="entry name" value="Aldolase_TIM"/>
</dbReference>
<evidence type="ECO:0000256" key="1">
    <source>
        <dbReference type="ARBA" id="ARBA00003237"/>
    </source>
</evidence>
<evidence type="ECO:0000313" key="17">
    <source>
        <dbReference type="Proteomes" id="UP000029736"/>
    </source>
</evidence>
<evidence type="ECO:0000256" key="11">
    <source>
        <dbReference type="ARBA" id="ARBA00069173"/>
    </source>
</evidence>
<dbReference type="AlphaFoldDB" id="A0A098S6H4"/>
<dbReference type="OrthoDB" id="9782546at2"/>
<feature type="binding site" evidence="13">
    <location>
        <position position="103"/>
    </location>
    <ligand>
        <name>substrate</name>
    </ligand>
</feature>
<dbReference type="NCBIfam" id="TIGR00078">
    <property type="entry name" value="nadC"/>
    <property type="match status" value="1"/>
</dbReference>
<feature type="domain" description="Quinolinate phosphoribosyl transferase C-terminal" evidence="14">
    <location>
        <begin position="115"/>
        <end position="284"/>
    </location>
</feature>
<dbReference type="InterPro" id="IPR022412">
    <property type="entry name" value="Quinolinate_PRibosylTrfase_N"/>
</dbReference>
<dbReference type="RefSeq" id="WP_063978267.1">
    <property type="nucleotide sequence ID" value="NZ_JBKAGJ010000012.1"/>
</dbReference>
<comment type="function">
    <text evidence="1">Involved in the catabolism of quinolinic acid (QA).</text>
</comment>
<accession>A0A098S6H4</accession>
<dbReference type="UniPathway" id="UPA00253">
    <property type="reaction ID" value="UER00331"/>
</dbReference>
<sequence length="291" mass="32102">MSTNMAELQDYLDFFVTQALKEDVGDGDHTSLACIPSDARSKARLYVKDPGVIAGMDVAAYIFRHVDPSSTFTPKVKDGQPVSYGDVAFEVECNAQALLRAERLVLNTMQRMTGIATLSNRFKFEVEDLNVTILDTRKTTPLIRPLEKLAVKLGGCDNYRFGLFDWIMIKDNHIDACGSITAAIERVAAYQKEKGTDLGVTVEVRNLVELHEVLQVGQVTRILLDNFELPLMEEAVHTVNKRFETEASGGVNIHNVREVALTGVDYVSVGALTHSAQSLDLSLKVVKEVVA</sequence>
<dbReference type="GO" id="GO:0009435">
    <property type="term" value="P:NAD+ biosynthetic process"/>
    <property type="evidence" value="ECO:0007669"/>
    <property type="project" value="UniProtKB-UniPathway"/>
</dbReference>
<dbReference type="InterPro" id="IPR002638">
    <property type="entry name" value="Quinolinate_PRibosylTrfase_C"/>
</dbReference>
<gene>
    <name evidence="16" type="ORF">IX84_12755</name>
</gene>
<evidence type="ECO:0000259" key="14">
    <source>
        <dbReference type="Pfam" id="PF01729"/>
    </source>
</evidence>
<feature type="domain" description="Quinolinate phosphoribosyl transferase N-terminal" evidence="15">
    <location>
        <begin position="28"/>
        <end position="112"/>
    </location>
</feature>